<dbReference type="SUPFAM" id="SSF52833">
    <property type="entry name" value="Thioredoxin-like"/>
    <property type="match status" value="3"/>
</dbReference>
<feature type="chain" id="PRO_5026180263" description="Calsequestrin" evidence="8">
    <location>
        <begin position="33"/>
        <end position="453"/>
    </location>
</feature>
<dbReference type="GO" id="GO:0030018">
    <property type="term" value="C:Z disc"/>
    <property type="evidence" value="ECO:0007669"/>
    <property type="project" value="TreeGrafter"/>
</dbReference>
<keyword evidence="8" id="KW-0732">Signal</keyword>
<gene>
    <name evidence="9" type="primary">Casq2-002</name>
</gene>
<comment type="function">
    <text evidence="6">Calsequestrin is a high-capacity, moderate affinity, calcium-binding protein and thus acts as an internal calcium store in muscle.</text>
</comment>
<feature type="signal peptide" evidence="8">
    <location>
        <begin position="1"/>
        <end position="32"/>
    </location>
</feature>
<evidence type="ECO:0000313" key="9">
    <source>
        <dbReference type="EMBL" id="CAB3227946.1"/>
    </source>
</evidence>
<protein>
    <recommendedName>
        <fullName evidence="6">Calsequestrin</fullName>
    </recommendedName>
</protein>
<feature type="compositionally biased region" description="Basic and acidic residues" evidence="7">
    <location>
        <begin position="435"/>
        <end position="453"/>
    </location>
</feature>
<name>A0A6F9D8X8_9ASCI</name>
<dbReference type="GO" id="GO:0033018">
    <property type="term" value="C:sarcoplasmic reticulum lumen"/>
    <property type="evidence" value="ECO:0007669"/>
    <property type="project" value="UniProtKB-SubCell"/>
</dbReference>
<dbReference type="GO" id="GO:0005509">
    <property type="term" value="F:calcium ion binding"/>
    <property type="evidence" value="ECO:0007669"/>
    <property type="project" value="InterPro"/>
</dbReference>
<comment type="similarity">
    <text evidence="2 6">Belongs to the calsequestrin family.</text>
</comment>
<evidence type="ECO:0000256" key="1">
    <source>
        <dbReference type="ARBA" id="ARBA00004564"/>
    </source>
</evidence>
<dbReference type="PANTHER" id="PTHR10033">
    <property type="entry name" value="CALSEQUESTRIN"/>
    <property type="match status" value="1"/>
</dbReference>
<dbReference type="GO" id="GO:0051279">
    <property type="term" value="P:regulation of release of sequestered calcium ion into cytosol"/>
    <property type="evidence" value="ECO:0007669"/>
    <property type="project" value="TreeGrafter"/>
</dbReference>
<dbReference type="FunFam" id="3.40.30.10:FF:000047">
    <property type="entry name" value="Calsequestrin"/>
    <property type="match status" value="1"/>
</dbReference>
<evidence type="ECO:0000256" key="3">
    <source>
        <dbReference type="ARBA" id="ARBA00022837"/>
    </source>
</evidence>
<dbReference type="PANTHER" id="PTHR10033:SF0">
    <property type="entry name" value="CALSEQUESTRIN"/>
    <property type="match status" value="1"/>
</dbReference>
<dbReference type="Pfam" id="PF01216">
    <property type="entry name" value="Calsequestrin"/>
    <property type="match status" value="1"/>
</dbReference>
<evidence type="ECO:0000256" key="5">
    <source>
        <dbReference type="ARBA" id="ARBA00023179"/>
    </source>
</evidence>
<dbReference type="InterPro" id="IPR036249">
    <property type="entry name" value="Thioredoxin-like_sf"/>
</dbReference>
<accession>A0A6F9D8X8</accession>
<dbReference type="EMBL" id="LR783598">
    <property type="protein sequence ID" value="CAB3227946.1"/>
    <property type="molecule type" value="mRNA"/>
</dbReference>
<organism evidence="9">
    <name type="scientific">Phallusia mammillata</name>
    <dbReference type="NCBI Taxonomy" id="59560"/>
    <lineage>
        <taxon>Eukaryota</taxon>
        <taxon>Metazoa</taxon>
        <taxon>Chordata</taxon>
        <taxon>Tunicata</taxon>
        <taxon>Ascidiacea</taxon>
        <taxon>Phlebobranchia</taxon>
        <taxon>Ascidiidae</taxon>
        <taxon>Phallusia</taxon>
    </lineage>
</organism>
<sequence>MWTQDSHRRNMSCILRLLLLVLLLGCATLVFAEKGLEFPSHDGKDRLINLSKKNFNRFLKKFDILIVYFTIPHDPHDSYLEKQWRLTEDMLELAAQITDREGIGFGIVDLEKDRKLAEKLGIFEAGSIYAYKSGHKVEFDGQRSTDVLVEFLLELDESPVEEISSKIEIQSFKRHEMTKVVGFFESSSSAAYDEFVDAALDYQPMISFFAVFQKLLAKQLGLGDLNQIDFYEPYMKKPISIPGEGPHDNTVIEEFVENHKRATLRKLRPLDMYDTWEDDVQGIHVVTFADAEDPEGYEFLQMVKDIAQQNTENPNLSIVWIDPDDFTLLHDYWERTFGVDLKEPQIGVVNVTDADSVWMERRKSRLPTTSELEKWISEVLSGKINTEDDDDDYNLNDDDEDDQDENADDDNATNDVQDDDSDNDDDDDDDEEENEQKKKDSESNGKRKSKQEL</sequence>
<evidence type="ECO:0000256" key="4">
    <source>
        <dbReference type="ARBA" id="ARBA00022951"/>
    </source>
</evidence>
<comment type="subcellular location">
    <subcellularLocation>
        <location evidence="1">Sarcoplasmic reticulum lumen</location>
    </subcellularLocation>
</comment>
<dbReference type="FunFam" id="3.40.30.10:FF:000031">
    <property type="entry name" value="Calsequestrin"/>
    <property type="match status" value="1"/>
</dbReference>
<evidence type="ECO:0000256" key="8">
    <source>
        <dbReference type="SAM" id="SignalP"/>
    </source>
</evidence>
<dbReference type="Gene3D" id="3.40.30.10">
    <property type="entry name" value="Glutaredoxin"/>
    <property type="match status" value="3"/>
</dbReference>
<dbReference type="AlphaFoldDB" id="A0A6F9D8X8"/>
<reference evidence="9" key="1">
    <citation type="submission" date="2020-04" db="EMBL/GenBank/DDBJ databases">
        <authorList>
            <person name="Neveu A P."/>
        </authorList>
    </citation>
    <scope>NUCLEOTIDE SEQUENCE</scope>
    <source>
        <tissue evidence="9">Whole embryo</tissue>
    </source>
</reference>
<dbReference type="CDD" id="cd03074">
    <property type="entry name" value="PDI_b'_Calsequestrin_C"/>
    <property type="match status" value="1"/>
</dbReference>
<evidence type="ECO:0000256" key="2">
    <source>
        <dbReference type="ARBA" id="ARBA00010987"/>
    </source>
</evidence>
<evidence type="ECO:0000256" key="6">
    <source>
        <dbReference type="RuleBase" id="RU000648"/>
    </source>
</evidence>
<dbReference type="InterPro" id="IPR001393">
    <property type="entry name" value="Calsequestrin"/>
</dbReference>
<keyword evidence="5" id="KW-0514">Muscle protein</keyword>
<evidence type="ECO:0000256" key="7">
    <source>
        <dbReference type="SAM" id="MobiDB-lite"/>
    </source>
</evidence>
<dbReference type="InterPro" id="IPR041860">
    <property type="entry name" value="Calsequestrin_C"/>
</dbReference>
<proteinExistence type="evidence at transcript level"/>
<keyword evidence="3 6" id="KW-0106">Calcium</keyword>
<feature type="region of interest" description="Disordered" evidence="7">
    <location>
        <begin position="383"/>
        <end position="453"/>
    </location>
</feature>
<feature type="compositionally biased region" description="Acidic residues" evidence="7">
    <location>
        <begin position="387"/>
        <end position="434"/>
    </location>
</feature>
<keyword evidence="4" id="KW-0703">Sarcoplasmic reticulum</keyword>
<dbReference type="PRINTS" id="PR00312">
    <property type="entry name" value="CALSEQUESTRN"/>
</dbReference>